<comment type="similarity">
    <text evidence="1 5 7">Belongs to the spermidine/spermine synthase family.</text>
</comment>
<comment type="subunit">
    <text evidence="5">Homodimer or homotetramer.</text>
</comment>
<keyword evidence="4 5" id="KW-0620">Polyamine biosynthesis</keyword>
<keyword evidence="2 5" id="KW-0808">Transferase</keyword>
<dbReference type="Pfam" id="PF17284">
    <property type="entry name" value="Spermine_synt_N"/>
    <property type="match status" value="1"/>
</dbReference>
<dbReference type="HAMAP" id="MF_00198">
    <property type="entry name" value="Spermidine_synth"/>
    <property type="match status" value="1"/>
</dbReference>
<dbReference type="InterPro" id="IPR035246">
    <property type="entry name" value="Spermidine_synt_N"/>
</dbReference>
<comment type="caution">
    <text evidence="5">Lacks conserved residue(s) required for the propagation of feature annotation.</text>
</comment>
<organism evidence="11 12">
    <name type="scientific">Pseudoalteromonas luteoviolacea S4054</name>
    <dbReference type="NCBI Taxonomy" id="1129367"/>
    <lineage>
        <taxon>Bacteria</taxon>
        <taxon>Pseudomonadati</taxon>
        <taxon>Pseudomonadota</taxon>
        <taxon>Gammaproteobacteria</taxon>
        <taxon>Alteromonadales</taxon>
        <taxon>Pseudoalteromonadaceae</taxon>
        <taxon>Pseudoalteromonas</taxon>
    </lineage>
</organism>
<evidence type="ECO:0000256" key="7">
    <source>
        <dbReference type="RuleBase" id="RU003836"/>
    </source>
</evidence>
<evidence type="ECO:0000256" key="9">
    <source>
        <dbReference type="SAM" id="MobiDB-lite"/>
    </source>
</evidence>
<feature type="binding site" evidence="5">
    <location>
        <position position="88"/>
    </location>
    <ligand>
        <name>spermidine</name>
        <dbReference type="ChEBI" id="CHEBI:57834"/>
    </ligand>
</feature>
<evidence type="ECO:0000256" key="4">
    <source>
        <dbReference type="ARBA" id="ARBA00023115"/>
    </source>
</evidence>
<dbReference type="PROSITE" id="PS01330">
    <property type="entry name" value="PABS_1"/>
    <property type="match status" value="1"/>
</dbReference>
<sequence>MTKIKWHYEQMTSGVHVALRSENDLVDVETEFQDVSIFETRHLGKVMRIDDGIQVTTKGEHIYHEMMAHVPILFHGKVKNVLIVGGGDGGSAREVLKHHSVENVVMVDIDEQIIQLSRKYLPEINNGAFDDPRFVLRIGDGAEIISQYSDCFDLIILDAADPDGGASETLFTQSFFGNCLTALKTDGILVAQGGTPYFEPYMMQSMVSRLTQAFNNPAGIYLGGCYDYFGGSHAFIWATRSGSINTLSLDEIEARYNKADIQTKYYSPEAHFGSFFLSKDMRAYVNQAVKCENVDELSMPEAGDWDDYTPETSNSDDDDE</sequence>
<comment type="catalytic activity">
    <reaction evidence="5 8">
        <text>S-adenosyl 3-(methylsulfanyl)propylamine + putrescine = S-methyl-5'-thioadenosine + spermidine + H(+)</text>
        <dbReference type="Rhea" id="RHEA:12721"/>
        <dbReference type="ChEBI" id="CHEBI:15378"/>
        <dbReference type="ChEBI" id="CHEBI:17509"/>
        <dbReference type="ChEBI" id="CHEBI:57443"/>
        <dbReference type="ChEBI" id="CHEBI:57834"/>
        <dbReference type="ChEBI" id="CHEBI:326268"/>
        <dbReference type="EC" id="2.5.1.16"/>
    </reaction>
</comment>
<comment type="pathway">
    <text evidence="5">Amine and polyamine biosynthesis; spermidine biosynthesis; spermidine from putrescine: step 1/1.</text>
</comment>
<dbReference type="PANTHER" id="PTHR11558">
    <property type="entry name" value="SPERMIDINE/SPERMINE SYNTHASE"/>
    <property type="match status" value="1"/>
</dbReference>
<dbReference type="InterPro" id="IPR029063">
    <property type="entry name" value="SAM-dependent_MTases_sf"/>
</dbReference>
<feature type="compositionally biased region" description="Acidic residues" evidence="9">
    <location>
        <begin position="303"/>
        <end position="320"/>
    </location>
</feature>
<feature type="binding site" evidence="5">
    <location>
        <position position="33"/>
    </location>
    <ligand>
        <name>S-methyl-5'-thioadenosine</name>
        <dbReference type="ChEBI" id="CHEBI:17509"/>
    </ligand>
</feature>
<dbReference type="AlphaFoldDB" id="A0A0F6AAW4"/>
<dbReference type="Pfam" id="PF01564">
    <property type="entry name" value="Spermine_synth"/>
    <property type="match status" value="1"/>
</dbReference>
<dbReference type="Proteomes" id="UP000033434">
    <property type="component" value="Unassembled WGS sequence"/>
</dbReference>
<name>A0A0F6AAW4_9GAMM</name>
<dbReference type="EC" id="2.5.1.16" evidence="5"/>
<feature type="binding site" evidence="5">
    <location>
        <position position="64"/>
    </location>
    <ligand>
        <name>spermidine</name>
        <dbReference type="ChEBI" id="CHEBI:57834"/>
    </ligand>
</feature>
<dbReference type="GO" id="GO:0005829">
    <property type="term" value="C:cytosol"/>
    <property type="evidence" value="ECO:0007669"/>
    <property type="project" value="TreeGrafter"/>
</dbReference>
<dbReference type="GO" id="GO:0008295">
    <property type="term" value="P:spermidine biosynthetic process"/>
    <property type="evidence" value="ECO:0007669"/>
    <property type="project" value="UniProtKB-UniRule"/>
</dbReference>
<comment type="caution">
    <text evidence="11">The sequence shown here is derived from an EMBL/GenBank/DDBJ whole genome shotgun (WGS) entry which is preliminary data.</text>
</comment>
<dbReference type="GO" id="GO:0004766">
    <property type="term" value="F:spermidine synthase activity"/>
    <property type="evidence" value="ECO:0007669"/>
    <property type="project" value="UniProtKB-UniRule"/>
</dbReference>
<dbReference type="Gene3D" id="2.30.140.10">
    <property type="entry name" value="Spermidine synthase, tetramerisation domain"/>
    <property type="match status" value="1"/>
</dbReference>
<evidence type="ECO:0000256" key="5">
    <source>
        <dbReference type="HAMAP-Rule" id="MF_00198"/>
    </source>
</evidence>
<dbReference type="InterPro" id="IPR030374">
    <property type="entry name" value="PABS"/>
</dbReference>
<accession>A0A0F6AAW4</accession>
<dbReference type="NCBIfam" id="NF002010">
    <property type="entry name" value="PRK00811.1"/>
    <property type="match status" value="1"/>
</dbReference>
<dbReference type="InterPro" id="IPR030373">
    <property type="entry name" value="PABS_CS"/>
</dbReference>
<dbReference type="SUPFAM" id="SSF53335">
    <property type="entry name" value="S-adenosyl-L-methionine-dependent methyltransferases"/>
    <property type="match status" value="1"/>
</dbReference>
<dbReference type="Gene3D" id="3.40.50.150">
    <property type="entry name" value="Vaccinia Virus protein VP39"/>
    <property type="match status" value="1"/>
</dbReference>
<feature type="region of interest" description="Disordered" evidence="9">
    <location>
        <begin position="299"/>
        <end position="320"/>
    </location>
</feature>
<dbReference type="NCBIfam" id="TIGR00417">
    <property type="entry name" value="speE"/>
    <property type="match status" value="1"/>
</dbReference>
<dbReference type="CDD" id="cd02440">
    <property type="entry name" value="AdoMet_MTases"/>
    <property type="match status" value="1"/>
</dbReference>
<dbReference type="PATRIC" id="fig|1129367.4.peg.2718"/>
<protein>
    <recommendedName>
        <fullName evidence="5">Polyamine aminopropyltransferase</fullName>
    </recommendedName>
    <alternativeName>
        <fullName evidence="5">Putrescine aminopropyltransferase</fullName>
        <shortName evidence="5">PAPT</shortName>
    </alternativeName>
    <alternativeName>
        <fullName evidence="5">Spermidine synthase</fullName>
        <shortName evidence="5">SPDS</shortName>
        <shortName evidence="5">SPDSY</shortName>
        <ecNumber evidence="5">2.5.1.16</ecNumber>
    </alternativeName>
</protein>
<evidence type="ECO:0000256" key="2">
    <source>
        <dbReference type="ARBA" id="ARBA00022679"/>
    </source>
</evidence>
<reference evidence="11 12" key="1">
    <citation type="journal article" date="2015" name="BMC Genomics">
        <title>Genome mining reveals unlocked bioactive potential of marine Gram-negative bacteria.</title>
        <authorList>
            <person name="Machado H."/>
            <person name="Sonnenschein E.C."/>
            <person name="Melchiorsen J."/>
            <person name="Gram L."/>
        </authorList>
    </citation>
    <scope>NUCLEOTIDE SEQUENCE [LARGE SCALE GENOMIC DNA]</scope>
    <source>
        <strain evidence="11 12">S4054</strain>
    </source>
</reference>
<feature type="active site" description="Proton acceptor" evidence="5 6">
    <location>
        <position position="158"/>
    </location>
</feature>
<evidence type="ECO:0000256" key="3">
    <source>
        <dbReference type="ARBA" id="ARBA00023066"/>
    </source>
</evidence>
<evidence type="ECO:0000256" key="8">
    <source>
        <dbReference type="RuleBase" id="RU003837"/>
    </source>
</evidence>
<feature type="binding site" evidence="5">
    <location>
        <begin position="140"/>
        <end position="141"/>
    </location>
    <ligand>
        <name>S-methyl-5'-thioadenosine</name>
        <dbReference type="ChEBI" id="CHEBI:17509"/>
    </ligand>
</feature>
<comment type="function">
    <text evidence="5">Catalyzes the irreversible transfer of a propylamine group from the amino donor S-adenosylmethioninamine (decarboxy-AdoMet) to putrescine (1,4-diaminobutane) to yield spermidine.</text>
</comment>
<dbReference type="PROSITE" id="PS51006">
    <property type="entry name" value="PABS_2"/>
    <property type="match status" value="1"/>
</dbReference>
<proteinExistence type="inferred from homology"/>
<keyword evidence="3 5" id="KW-0745">Spermidine biosynthesis</keyword>
<evidence type="ECO:0000259" key="10">
    <source>
        <dbReference type="PROSITE" id="PS51006"/>
    </source>
</evidence>
<dbReference type="RefSeq" id="WP_052960979.1">
    <property type="nucleotide sequence ID" value="NZ_AUXW01000148.1"/>
</dbReference>
<evidence type="ECO:0000313" key="11">
    <source>
        <dbReference type="EMBL" id="KKE83337.1"/>
    </source>
</evidence>
<evidence type="ECO:0000256" key="1">
    <source>
        <dbReference type="ARBA" id="ARBA00007867"/>
    </source>
</evidence>
<evidence type="ECO:0000256" key="6">
    <source>
        <dbReference type="PROSITE-ProRule" id="PRU00354"/>
    </source>
</evidence>
<dbReference type="PANTHER" id="PTHR11558:SF11">
    <property type="entry name" value="SPERMIDINE SYNTHASE"/>
    <property type="match status" value="1"/>
</dbReference>
<feature type="binding site" evidence="5">
    <location>
        <position position="108"/>
    </location>
    <ligand>
        <name>S-methyl-5'-thioadenosine</name>
        <dbReference type="ChEBI" id="CHEBI:17509"/>
    </ligand>
</feature>
<feature type="domain" description="PABS" evidence="10">
    <location>
        <begin position="4"/>
        <end position="240"/>
    </location>
</feature>
<evidence type="ECO:0000313" key="12">
    <source>
        <dbReference type="Proteomes" id="UP000033434"/>
    </source>
</evidence>
<dbReference type="InterPro" id="IPR001045">
    <property type="entry name" value="Spermi_synthase"/>
</dbReference>
<dbReference type="InterPro" id="IPR037163">
    <property type="entry name" value="Spermidine_synt_N_sf"/>
</dbReference>
<gene>
    <name evidence="5" type="primary">speE</name>
    <name evidence="11" type="ORF">N479_14435</name>
</gene>
<dbReference type="EMBL" id="AUXW01000148">
    <property type="protein sequence ID" value="KKE83337.1"/>
    <property type="molecule type" value="Genomic_DNA"/>
</dbReference>
<dbReference type="UniPathway" id="UPA00248">
    <property type="reaction ID" value="UER00314"/>
</dbReference>